<keyword evidence="7" id="KW-1185">Reference proteome</keyword>
<dbReference type="EMBL" id="BMJE01000004">
    <property type="protein sequence ID" value="GGB79588.1"/>
    <property type="molecule type" value="Genomic_DNA"/>
</dbReference>
<dbReference type="InterPro" id="IPR036249">
    <property type="entry name" value="Thioredoxin-like_sf"/>
</dbReference>
<evidence type="ECO:0000256" key="1">
    <source>
        <dbReference type="ARBA" id="ARBA00004196"/>
    </source>
</evidence>
<evidence type="ECO:0000259" key="5">
    <source>
        <dbReference type="PROSITE" id="PS51352"/>
    </source>
</evidence>
<dbReference type="PANTHER" id="PTHR42852">
    <property type="entry name" value="THIOL:DISULFIDE INTERCHANGE PROTEIN DSBE"/>
    <property type="match status" value="1"/>
</dbReference>
<evidence type="ECO:0000313" key="6">
    <source>
        <dbReference type="EMBL" id="GGB79588.1"/>
    </source>
</evidence>
<dbReference type="SUPFAM" id="SSF52833">
    <property type="entry name" value="Thioredoxin-like"/>
    <property type="match status" value="1"/>
</dbReference>
<keyword evidence="2" id="KW-0201">Cytochrome c-type biogenesis</keyword>
<proteinExistence type="predicted"/>
<dbReference type="Proteomes" id="UP000615760">
    <property type="component" value="Unassembled WGS sequence"/>
</dbReference>
<feature type="domain" description="Thioredoxin" evidence="5">
    <location>
        <begin position="187"/>
        <end position="330"/>
    </location>
</feature>
<dbReference type="CDD" id="cd02966">
    <property type="entry name" value="TlpA_like_family"/>
    <property type="match status" value="1"/>
</dbReference>
<comment type="caution">
    <text evidence="6">The sequence shown here is derived from an EMBL/GenBank/DDBJ whole genome shotgun (WGS) entry which is preliminary data.</text>
</comment>
<dbReference type="RefSeq" id="WP_188621110.1">
    <property type="nucleotide sequence ID" value="NZ_BMJE01000004.1"/>
</dbReference>
<keyword evidence="4" id="KW-0676">Redox-active center</keyword>
<evidence type="ECO:0000256" key="2">
    <source>
        <dbReference type="ARBA" id="ARBA00022748"/>
    </source>
</evidence>
<dbReference type="InterPro" id="IPR013766">
    <property type="entry name" value="Thioredoxin_domain"/>
</dbReference>
<name>A0ABQ1JVN5_9FLAO</name>
<dbReference type="Gene3D" id="3.40.30.10">
    <property type="entry name" value="Glutaredoxin"/>
    <property type="match status" value="1"/>
</dbReference>
<evidence type="ECO:0000313" key="7">
    <source>
        <dbReference type="Proteomes" id="UP000615760"/>
    </source>
</evidence>
<keyword evidence="3" id="KW-1015">Disulfide bond</keyword>
<sequence>MRIIVLLLLVCTGVYAQSEIKNFKGTIKNSTVDSIIVEKQRGTWREAYALDKNGNFSGRLQQGLGMFDLYYGKKQITLFLGNDTDITITADANNLLETLHFEGKGIEENIYLLNIERDKAELTNKLKNGVSREELQQPANEMIEKWKSTLNNSPFQFLFKSSMGFSFARLNGKALLDELYYEIAVAKLEGNASPDFTYENYKGGTTSLSDFKGKYVYIDVWATWCGPCRGQIPYLKEIEEKYHDKNIVFISLSIDKQKDHDKWKEFVKKESLGGVQLIADKDWESDFAVAYNIKSIPRFILIDPKGNVVNADAPRPSEAALQELLNNLLK</sequence>
<evidence type="ECO:0000256" key="3">
    <source>
        <dbReference type="ARBA" id="ARBA00023157"/>
    </source>
</evidence>
<dbReference type="Pfam" id="PF08534">
    <property type="entry name" value="Redoxin"/>
    <property type="match status" value="1"/>
</dbReference>
<dbReference type="PROSITE" id="PS51352">
    <property type="entry name" value="THIOREDOXIN_2"/>
    <property type="match status" value="1"/>
</dbReference>
<organism evidence="6 7">
    <name type="scientific">Flavobacterium suaedae</name>
    <dbReference type="NCBI Taxonomy" id="1767027"/>
    <lineage>
        <taxon>Bacteria</taxon>
        <taxon>Pseudomonadati</taxon>
        <taxon>Bacteroidota</taxon>
        <taxon>Flavobacteriia</taxon>
        <taxon>Flavobacteriales</taxon>
        <taxon>Flavobacteriaceae</taxon>
        <taxon>Flavobacterium</taxon>
    </lineage>
</organism>
<reference evidence="7" key="1">
    <citation type="journal article" date="2019" name="Int. J. Syst. Evol. Microbiol.">
        <title>The Global Catalogue of Microorganisms (GCM) 10K type strain sequencing project: providing services to taxonomists for standard genome sequencing and annotation.</title>
        <authorList>
            <consortium name="The Broad Institute Genomics Platform"/>
            <consortium name="The Broad Institute Genome Sequencing Center for Infectious Disease"/>
            <person name="Wu L."/>
            <person name="Ma J."/>
        </authorList>
    </citation>
    <scope>NUCLEOTIDE SEQUENCE [LARGE SCALE GENOMIC DNA]</scope>
    <source>
        <strain evidence="7">CGMCC 1.15461</strain>
    </source>
</reference>
<protein>
    <recommendedName>
        <fullName evidence="5">Thioredoxin domain-containing protein</fullName>
    </recommendedName>
</protein>
<dbReference type="PANTHER" id="PTHR42852:SF6">
    <property type="entry name" value="THIOL:DISULFIDE INTERCHANGE PROTEIN DSBE"/>
    <property type="match status" value="1"/>
</dbReference>
<comment type="subcellular location">
    <subcellularLocation>
        <location evidence="1">Cell envelope</location>
    </subcellularLocation>
</comment>
<accession>A0ABQ1JVN5</accession>
<dbReference type="InterPro" id="IPR013740">
    <property type="entry name" value="Redoxin"/>
</dbReference>
<dbReference type="InterPro" id="IPR050553">
    <property type="entry name" value="Thioredoxin_ResA/DsbE_sf"/>
</dbReference>
<gene>
    <name evidence="6" type="ORF">GCM10007424_19690</name>
</gene>
<evidence type="ECO:0000256" key="4">
    <source>
        <dbReference type="ARBA" id="ARBA00023284"/>
    </source>
</evidence>